<dbReference type="AlphaFoldDB" id="A0A2H9T311"/>
<dbReference type="GO" id="GO:0046872">
    <property type="term" value="F:metal ion binding"/>
    <property type="evidence" value="ECO:0007669"/>
    <property type="project" value="UniProtKB-KW"/>
</dbReference>
<dbReference type="InterPro" id="IPR027806">
    <property type="entry name" value="HARBI1_dom"/>
</dbReference>
<evidence type="ECO:0000256" key="1">
    <source>
        <dbReference type="ARBA" id="ARBA00001968"/>
    </source>
</evidence>
<keyword evidence="2" id="KW-0540">Nuclease</keyword>
<dbReference type="GO" id="GO:0004518">
    <property type="term" value="F:nuclease activity"/>
    <property type="evidence" value="ECO:0007669"/>
    <property type="project" value="UniProtKB-KW"/>
</dbReference>
<comment type="caution">
    <text evidence="6">The sequence shown here is derived from an EMBL/GenBank/DDBJ whole genome shotgun (WGS) entry which is preliminary data.</text>
</comment>
<name>A0A2H9T311_9ZZZZ</name>
<gene>
    <name evidence="6" type="ORF">CI610_03459</name>
</gene>
<dbReference type="PANTHER" id="PTHR22930:SF85">
    <property type="entry name" value="GH03217P-RELATED"/>
    <property type="match status" value="1"/>
</dbReference>
<comment type="cofactor">
    <cofactor evidence="1">
        <name>a divalent metal cation</name>
        <dbReference type="ChEBI" id="CHEBI:60240"/>
    </cofactor>
</comment>
<evidence type="ECO:0000256" key="4">
    <source>
        <dbReference type="ARBA" id="ARBA00022801"/>
    </source>
</evidence>
<evidence type="ECO:0000256" key="3">
    <source>
        <dbReference type="ARBA" id="ARBA00022723"/>
    </source>
</evidence>
<keyword evidence="3" id="KW-0479">Metal-binding</keyword>
<dbReference type="EMBL" id="NSIT01000468">
    <property type="protein sequence ID" value="PJE77616.1"/>
    <property type="molecule type" value="Genomic_DNA"/>
</dbReference>
<reference evidence="6" key="1">
    <citation type="journal article" date="2017" name="Appl. Environ. Microbiol.">
        <title>Molecular characterization of an Endozoicomonas-like organism causing infection in king scallop Pecten maximus L.</title>
        <authorList>
            <person name="Cano I."/>
            <person name="van Aerle R."/>
            <person name="Ross S."/>
            <person name="Verner-Jeffreys D.W."/>
            <person name="Paley R.K."/>
            <person name="Rimmer G."/>
            <person name="Ryder D."/>
            <person name="Hooper P."/>
            <person name="Stone D."/>
            <person name="Feist S.W."/>
        </authorList>
    </citation>
    <scope>NUCLEOTIDE SEQUENCE</scope>
</reference>
<feature type="domain" description="DDE Tnp4" evidence="5">
    <location>
        <begin position="73"/>
        <end position="139"/>
    </location>
</feature>
<keyword evidence="4" id="KW-0378">Hydrolase</keyword>
<dbReference type="Pfam" id="PF13359">
    <property type="entry name" value="DDE_Tnp_4"/>
    <property type="match status" value="1"/>
</dbReference>
<protein>
    <recommendedName>
        <fullName evidence="5">DDE Tnp4 domain-containing protein</fullName>
    </recommendedName>
</protein>
<dbReference type="GO" id="GO:0016787">
    <property type="term" value="F:hydrolase activity"/>
    <property type="evidence" value="ECO:0007669"/>
    <property type="project" value="UniProtKB-KW"/>
</dbReference>
<sequence length="175" mass="20353">MTLWYVGSLETVRSISDRFDVSESTFYEHNRRMLNVFTDDLLHKFIQWPHTEIATVSDRFEQKKGFPDVVGAIDGTHIRIKSPTSEHAADYLNRKRYHSVVLQAVCREDMRFTDIYAGWPGRVHHARIFRNSPLFQKGQTLCGQCHLLGTTGRNDGCLLNNKAYWTSLYSSQYVY</sequence>
<evidence type="ECO:0000313" key="6">
    <source>
        <dbReference type="EMBL" id="PJE77616.1"/>
    </source>
</evidence>
<accession>A0A2H9T311</accession>
<dbReference type="PANTHER" id="PTHR22930">
    <property type="match status" value="1"/>
</dbReference>
<evidence type="ECO:0000256" key="2">
    <source>
        <dbReference type="ARBA" id="ARBA00022722"/>
    </source>
</evidence>
<proteinExistence type="predicted"/>
<dbReference type="InterPro" id="IPR045249">
    <property type="entry name" value="HARBI1-like"/>
</dbReference>
<evidence type="ECO:0000259" key="5">
    <source>
        <dbReference type="Pfam" id="PF13359"/>
    </source>
</evidence>
<organism evidence="6">
    <name type="scientific">invertebrate metagenome</name>
    <dbReference type="NCBI Taxonomy" id="1711999"/>
    <lineage>
        <taxon>unclassified sequences</taxon>
        <taxon>metagenomes</taxon>
        <taxon>organismal metagenomes</taxon>
    </lineage>
</organism>